<dbReference type="Pfam" id="PF00575">
    <property type="entry name" value="S1"/>
    <property type="match status" value="1"/>
</dbReference>
<gene>
    <name evidence="2" type="ORF">DSOL_3106</name>
</gene>
<evidence type="ECO:0000313" key="2">
    <source>
        <dbReference type="EMBL" id="OLN30341.1"/>
    </source>
</evidence>
<dbReference type="EMBL" id="MLBF01000025">
    <property type="protein sequence ID" value="OLN30341.1"/>
    <property type="molecule type" value="Genomic_DNA"/>
</dbReference>
<dbReference type="OrthoDB" id="9810507at2"/>
<dbReference type="SMART" id="SM00316">
    <property type="entry name" value="S1"/>
    <property type="match status" value="1"/>
</dbReference>
<feature type="domain" description="S1 motif" evidence="1">
    <location>
        <begin position="112"/>
        <end position="181"/>
    </location>
</feature>
<keyword evidence="3" id="KW-1185">Reference proteome</keyword>
<dbReference type="Gene3D" id="2.40.50.140">
    <property type="entry name" value="Nucleic acid-binding proteins"/>
    <property type="match status" value="1"/>
</dbReference>
<dbReference type="InterPro" id="IPR012340">
    <property type="entry name" value="NA-bd_OB-fold"/>
</dbReference>
<dbReference type="Proteomes" id="UP000186102">
    <property type="component" value="Unassembled WGS sequence"/>
</dbReference>
<proteinExistence type="predicted"/>
<dbReference type="AlphaFoldDB" id="A0A1Q8QSL3"/>
<dbReference type="InterPro" id="IPR003029">
    <property type="entry name" value="S1_domain"/>
</dbReference>
<name>A0A1Q8QSL3_9FIRM</name>
<sequence>MKGKAALFHNVRVALVQTLKLCYNLSKYEKSSDKVEYGLEICAWLRNSGLKDPFVSQVNRRQDELEKALKDRQPAKDISELDIFQPEAISEPEDADEDIDSFLSNSGRHFVGDIINVEILHIMPYGAIAGIDESIQGLIHISEIAYRYVGDIYAEFEVGEICPAEIIAIDEVKKKISLSTKGLGKFS</sequence>
<evidence type="ECO:0000259" key="1">
    <source>
        <dbReference type="PROSITE" id="PS50126"/>
    </source>
</evidence>
<dbReference type="PROSITE" id="PS50126">
    <property type="entry name" value="S1"/>
    <property type="match status" value="1"/>
</dbReference>
<organism evidence="2 3">
    <name type="scientific">Desulfosporosinus metallidurans</name>
    <dbReference type="NCBI Taxonomy" id="1888891"/>
    <lineage>
        <taxon>Bacteria</taxon>
        <taxon>Bacillati</taxon>
        <taxon>Bacillota</taxon>
        <taxon>Clostridia</taxon>
        <taxon>Eubacteriales</taxon>
        <taxon>Desulfitobacteriaceae</taxon>
        <taxon>Desulfosporosinus</taxon>
    </lineage>
</organism>
<protein>
    <submittedName>
        <fullName evidence="2">General stress protein 13</fullName>
    </submittedName>
</protein>
<comment type="caution">
    <text evidence="2">The sequence shown here is derived from an EMBL/GenBank/DDBJ whole genome shotgun (WGS) entry which is preliminary data.</text>
</comment>
<dbReference type="GO" id="GO:0003676">
    <property type="term" value="F:nucleic acid binding"/>
    <property type="evidence" value="ECO:0007669"/>
    <property type="project" value="InterPro"/>
</dbReference>
<dbReference type="STRING" id="1888891.DSOL_3106"/>
<evidence type="ECO:0000313" key="3">
    <source>
        <dbReference type="Proteomes" id="UP000186102"/>
    </source>
</evidence>
<reference evidence="2 3" key="1">
    <citation type="submission" date="2016-09" db="EMBL/GenBank/DDBJ databases">
        <title>Complete genome of Desulfosporosinus sp. OL.</title>
        <authorList>
            <person name="Mardanov A."/>
            <person name="Beletsky A."/>
            <person name="Panova A."/>
            <person name="Karnachuk O."/>
            <person name="Ravin N."/>
        </authorList>
    </citation>
    <scope>NUCLEOTIDE SEQUENCE [LARGE SCALE GENOMIC DNA]</scope>
    <source>
        <strain evidence="2 3">OL</strain>
    </source>
</reference>
<accession>A0A1Q8QSL3</accession>
<dbReference type="SUPFAM" id="SSF50249">
    <property type="entry name" value="Nucleic acid-binding proteins"/>
    <property type="match status" value="1"/>
</dbReference>